<evidence type="ECO:0000313" key="5">
    <source>
        <dbReference type="EMBL" id="KAL1498631.1"/>
    </source>
</evidence>
<dbReference type="SUPFAM" id="SSF50978">
    <property type="entry name" value="WD40 repeat-like"/>
    <property type="match status" value="1"/>
</dbReference>
<dbReference type="Proteomes" id="UP001515480">
    <property type="component" value="Unassembled WGS sequence"/>
</dbReference>
<organism evidence="5 6">
    <name type="scientific">Prymnesium parvum</name>
    <name type="common">Toxic golden alga</name>
    <dbReference type="NCBI Taxonomy" id="97485"/>
    <lineage>
        <taxon>Eukaryota</taxon>
        <taxon>Haptista</taxon>
        <taxon>Haptophyta</taxon>
        <taxon>Prymnesiophyceae</taxon>
        <taxon>Prymnesiales</taxon>
        <taxon>Prymnesiaceae</taxon>
        <taxon>Prymnesium</taxon>
    </lineage>
</organism>
<keyword evidence="4" id="KW-0539">Nucleus</keyword>
<evidence type="ECO:0000256" key="1">
    <source>
        <dbReference type="ARBA" id="ARBA00004123"/>
    </source>
</evidence>
<dbReference type="InterPro" id="IPR015943">
    <property type="entry name" value="WD40/YVTN_repeat-like_dom_sf"/>
</dbReference>
<sequence>MTFSLSLGPEDFALDDDELGEPIAEVLTVATRGLGSKQRAVRWLERLDDRTALAAAGSWDEPGCELALWRVSFAPADAMDADGAASAARSVSATPHEGGCVLGIEAAPRRLYTACGGGGVCCYAVEGVEEEAPSLRLAWRQAGTPSVATLGVGWDKGSGALCAVSEEGSLTQLDAASGMAVHAVATDELALYAVAWSRAAAGASAQAATVSSRLMLWDVRAAGKRPVLTLLPKPHSPEAVQLQCVSSDDARPHLLGAGSSEGSLYLWDARYPHAPAVAMEAHAADVWALQMCSCLYGDLLSCSTDGTVKARKWGSDSLATMEVGEGEPEAWTLVEQELPMNDLHFWPECGYLACASDAEVLTFIAVGESK</sequence>
<dbReference type="EMBL" id="JBGBPQ010000027">
    <property type="protein sequence ID" value="KAL1498631.1"/>
    <property type="molecule type" value="Genomic_DNA"/>
</dbReference>
<protein>
    <recommendedName>
        <fullName evidence="7">Peroxin-7</fullName>
    </recommendedName>
</protein>
<reference evidence="5 6" key="1">
    <citation type="journal article" date="2024" name="Science">
        <title>Giant polyketide synthase enzymes in the biosynthesis of giant marine polyether toxins.</title>
        <authorList>
            <person name="Fallon T.R."/>
            <person name="Shende V.V."/>
            <person name="Wierzbicki I.H."/>
            <person name="Pendleton A.L."/>
            <person name="Watervoot N.F."/>
            <person name="Auber R.P."/>
            <person name="Gonzalez D.J."/>
            <person name="Wisecaver J.H."/>
            <person name="Moore B.S."/>
        </authorList>
    </citation>
    <scope>NUCLEOTIDE SEQUENCE [LARGE SCALE GENOMIC DNA]</scope>
    <source>
        <strain evidence="5 6">12B1</strain>
    </source>
</reference>
<comment type="subcellular location">
    <subcellularLocation>
        <location evidence="1">Nucleus</location>
    </subcellularLocation>
</comment>
<evidence type="ECO:0000256" key="2">
    <source>
        <dbReference type="ARBA" id="ARBA00022574"/>
    </source>
</evidence>
<evidence type="ECO:0008006" key="7">
    <source>
        <dbReference type="Google" id="ProtNLM"/>
    </source>
</evidence>
<dbReference type="PANTHER" id="PTHR22652:SF0">
    <property type="entry name" value="NUCLEOPORIN NUP43"/>
    <property type="match status" value="1"/>
</dbReference>
<evidence type="ECO:0000256" key="3">
    <source>
        <dbReference type="ARBA" id="ARBA00022737"/>
    </source>
</evidence>
<proteinExistence type="predicted"/>
<dbReference type="InterPro" id="IPR036322">
    <property type="entry name" value="WD40_repeat_dom_sf"/>
</dbReference>
<dbReference type="Gene3D" id="2.130.10.10">
    <property type="entry name" value="YVTN repeat-like/Quinoprotein amine dehydrogenase"/>
    <property type="match status" value="1"/>
</dbReference>
<keyword evidence="2" id="KW-0853">WD repeat</keyword>
<evidence type="ECO:0000313" key="6">
    <source>
        <dbReference type="Proteomes" id="UP001515480"/>
    </source>
</evidence>
<keyword evidence="3" id="KW-0677">Repeat</keyword>
<keyword evidence="6" id="KW-1185">Reference proteome</keyword>
<name>A0AB34IGY0_PRYPA</name>
<comment type="caution">
    <text evidence="5">The sequence shown here is derived from an EMBL/GenBank/DDBJ whole genome shotgun (WGS) entry which is preliminary data.</text>
</comment>
<accession>A0AB34IGY0</accession>
<evidence type="ECO:0000256" key="4">
    <source>
        <dbReference type="ARBA" id="ARBA00023242"/>
    </source>
</evidence>
<gene>
    <name evidence="5" type="ORF">AB1Y20_013944</name>
</gene>
<dbReference type="GO" id="GO:0031080">
    <property type="term" value="C:nuclear pore outer ring"/>
    <property type="evidence" value="ECO:0007669"/>
    <property type="project" value="TreeGrafter"/>
</dbReference>
<dbReference type="AlphaFoldDB" id="A0AB34IGY0"/>
<dbReference type="PANTHER" id="PTHR22652">
    <property type="entry name" value="NUCLEOPORIN NUP43"/>
    <property type="match status" value="1"/>
</dbReference>